<dbReference type="AlphaFoldDB" id="A0A6A4CQ50"/>
<sequence>MGPLPAPLKLQVITELSRYLGLQVGSVPDADYTWQVARTQLTARLALASRKTLTVDQRSSLAMTIIIPKLIYIGRHQWPTRTTISAFQKMITSFVWYGRFTSEDMRGRAWLNSEVAALPRAQGGLAIPDLKVELLALAAVTVNHWAVDASPNLQVVADVLAGSASSCDAPMVYVTPRHTIPSAQGKRLRDTLWDTGVLVCNAFGGVAPTPAKAEMVAALSCILYFRGPLVTKWRGRRLGVNTHGLQGSVCRMYTSVESAAYGHFCS</sequence>
<keyword evidence="2" id="KW-1185">Reference proteome</keyword>
<comment type="caution">
    <text evidence="1">The sequence shown here is derived from an EMBL/GenBank/DDBJ whole genome shotgun (WGS) entry which is preliminary data.</text>
</comment>
<evidence type="ECO:0000313" key="1">
    <source>
        <dbReference type="EMBL" id="KAE9293302.1"/>
    </source>
</evidence>
<organism evidence="1 2">
    <name type="scientific">Phytophthora rubi</name>
    <dbReference type="NCBI Taxonomy" id="129364"/>
    <lineage>
        <taxon>Eukaryota</taxon>
        <taxon>Sar</taxon>
        <taxon>Stramenopiles</taxon>
        <taxon>Oomycota</taxon>
        <taxon>Peronosporomycetes</taxon>
        <taxon>Peronosporales</taxon>
        <taxon>Peronosporaceae</taxon>
        <taxon>Phytophthora</taxon>
    </lineage>
</organism>
<name>A0A6A4CQ50_9STRA</name>
<proteinExistence type="predicted"/>
<gene>
    <name evidence="1" type="ORF">PR003_g24536</name>
</gene>
<accession>A0A6A4CQ50</accession>
<reference evidence="1 2" key="1">
    <citation type="submission" date="2018-08" db="EMBL/GenBank/DDBJ databases">
        <title>Genomic investigation of the strawberry pathogen Phytophthora fragariae indicates pathogenicity is determined by transcriptional variation in three key races.</title>
        <authorList>
            <person name="Adams T.M."/>
            <person name="Armitage A.D."/>
            <person name="Sobczyk M.K."/>
            <person name="Bates H.J."/>
            <person name="Dunwell J.M."/>
            <person name="Nellist C.F."/>
            <person name="Harrison R.J."/>
        </authorList>
    </citation>
    <scope>NUCLEOTIDE SEQUENCE [LARGE SCALE GENOMIC DNA]</scope>
    <source>
        <strain evidence="1 2">SCRP333</strain>
    </source>
</reference>
<evidence type="ECO:0000313" key="2">
    <source>
        <dbReference type="Proteomes" id="UP000434957"/>
    </source>
</evidence>
<dbReference type="Proteomes" id="UP000434957">
    <property type="component" value="Unassembled WGS sequence"/>
</dbReference>
<protein>
    <submittedName>
        <fullName evidence="1">Uncharacterized protein</fullName>
    </submittedName>
</protein>
<dbReference type="EMBL" id="QXFT01002776">
    <property type="protein sequence ID" value="KAE9293302.1"/>
    <property type="molecule type" value="Genomic_DNA"/>
</dbReference>
<feature type="non-terminal residue" evidence="1">
    <location>
        <position position="266"/>
    </location>
</feature>